<keyword evidence="5" id="KW-0547">Nucleotide-binding</keyword>
<dbReference type="GO" id="GO:0046872">
    <property type="term" value="F:metal ion binding"/>
    <property type="evidence" value="ECO:0007669"/>
    <property type="project" value="UniProtKB-KW"/>
</dbReference>
<dbReference type="STRING" id="5762.D2VD73"/>
<dbReference type="SUPFAM" id="SSF52540">
    <property type="entry name" value="P-loop containing nucleoside triphosphate hydrolases"/>
    <property type="match status" value="1"/>
</dbReference>
<dbReference type="PROSITE" id="PS51706">
    <property type="entry name" value="G_ENGB"/>
    <property type="match status" value="1"/>
</dbReference>
<evidence type="ECO:0000313" key="13">
    <source>
        <dbReference type="Proteomes" id="UP000006671"/>
    </source>
</evidence>
<evidence type="ECO:0000256" key="4">
    <source>
        <dbReference type="ARBA" id="ARBA00022723"/>
    </source>
</evidence>
<evidence type="ECO:0000313" key="12">
    <source>
        <dbReference type="EMBL" id="EFC45281.1"/>
    </source>
</evidence>
<evidence type="ECO:0000256" key="9">
    <source>
        <dbReference type="ARBA" id="ARBA00023306"/>
    </source>
</evidence>
<name>D2VD73_NAEGR</name>
<evidence type="ECO:0000259" key="11">
    <source>
        <dbReference type="PROSITE" id="PS51706"/>
    </source>
</evidence>
<dbReference type="InterPro" id="IPR030393">
    <property type="entry name" value="G_ENGB_dom"/>
</dbReference>
<evidence type="ECO:0000256" key="3">
    <source>
        <dbReference type="ARBA" id="ARBA00022618"/>
    </source>
</evidence>
<dbReference type="CDD" id="cd01876">
    <property type="entry name" value="YihA_EngB"/>
    <property type="match status" value="1"/>
</dbReference>
<comment type="similarity">
    <text evidence="2">Belongs to the TRAFAC class TrmE-Era-EngA-EngB-Septin-like GTPase superfamily. EngB GTPase family.</text>
</comment>
<dbReference type="GO" id="GO:0051301">
    <property type="term" value="P:cell division"/>
    <property type="evidence" value="ECO:0007669"/>
    <property type="project" value="UniProtKB-KW"/>
</dbReference>
<feature type="domain" description="EngB-type G" evidence="11">
    <location>
        <begin position="87"/>
        <end position="296"/>
    </location>
</feature>
<keyword evidence="6" id="KW-0460">Magnesium</keyword>
<evidence type="ECO:0000256" key="1">
    <source>
        <dbReference type="ARBA" id="ARBA00001946"/>
    </source>
</evidence>
<dbReference type="InterPro" id="IPR019987">
    <property type="entry name" value="GTP-bd_ribosome_bio_YsxC"/>
</dbReference>
<dbReference type="VEuPathDB" id="AmoebaDB:NAEGRDRAFT_66930"/>
<keyword evidence="3" id="KW-0132">Cell division</keyword>
<feature type="region of interest" description="Disordered" evidence="10">
    <location>
        <begin position="344"/>
        <end position="392"/>
    </location>
</feature>
<dbReference type="GeneID" id="8857044"/>
<dbReference type="HAMAP" id="MF_00321">
    <property type="entry name" value="GTPase_EngB"/>
    <property type="match status" value="1"/>
</dbReference>
<feature type="compositionally biased region" description="Basic and acidic residues" evidence="10">
    <location>
        <begin position="348"/>
        <end position="361"/>
    </location>
</feature>
<dbReference type="KEGG" id="ngr:NAEGRDRAFT_66930"/>
<dbReference type="PANTHER" id="PTHR11649:SF13">
    <property type="entry name" value="ENGB-TYPE G DOMAIN-CONTAINING PROTEIN"/>
    <property type="match status" value="1"/>
</dbReference>
<dbReference type="OMA" id="GWHVLIR"/>
<keyword evidence="4" id="KW-0479">Metal-binding</keyword>
<gene>
    <name evidence="12" type="ORF">NAEGRDRAFT_66930</name>
</gene>
<keyword evidence="9" id="KW-0131">Cell cycle</keyword>
<keyword evidence="8" id="KW-0717">Septation</keyword>
<comment type="cofactor">
    <cofactor evidence="1">
        <name>Mg(2+)</name>
        <dbReference type="ChEBI" id="CHEBI:18420"/>
    </cofactor>
</comment>
<proteinExistence type="inferred from homology"/>
<evidence type="ECO:0000256" key="2">
    <source>
        <dbReference type="ARBA" id="ARBA00009638"/>
    </source>
</evidence>
<dbReference type="AlphaFoldDB" id="D2VD73"/>
<sequence>MSNLMMKEMVANFKTCVSNSLTRNEDYEWNVFKANNYKTPDSDFISKCFQFNEFLNGIDRTNSIGNNYFLDHSFVASYDKVPTTSHKKFEIAIIGRSNVGKSSLVSSIFKGKATDVKISKTPGRTQTLNYFLLKRLNLYLVDMPGYGFAKVPKSLLRGWHVLIRDYFKHRMNYDKYLITLWLLDVRRIKDFADAIAKNPENATNPTLGLKKSDVEFFHYLVKNEIPYTIVLTKVDKQNYNVLGEVIKSLRILLLRELKELKMTKTVNISPNIILSSAKRGHGIPEIRNFIASTVTSSLDLLEENSKFSEISVNEFEEGDDTERGAIFGGEEDEYEEEEIEIPQVIATPEKKSKDKPTKEEVSNDDDEFETESKQATPKSTAPKKHIKISTIQMGTLTKQNKYVQRTKHLDDKVNRSDKQYKSYEDIVKYKIREERRKSATKK</sequence>
<dbReference type="GO" id="GO:0005525">
    <property type="term" value="F:GTP binding"/>
    <property type="evidence" value="ECO:0007669"/>
    <property type="project" value="UniProtKB-KW"/>
</dbReference>
<dbReference type="RefSeq" id="XP_002678025.1">
    <property type="nucleotide sequence ID" value="XM_002677979.1"/>
</dbReference>
<keyword evidence="13" id="KW-1185">Reference proteome</keyword>
<dbReference type="EMBL" id="GG738864">
    <property type="protein sequence ID" value="EFC45281.1"/>
    <property type="molecule type" value="Genomic_DNA"/>
</dbReference>
<dbReference type="Gene3D" id="3.40.50.300">
    <property type="entry name" value="P-loop containing nucleotide triphosphate hydrolases"/>
    <property type="match status" value="1"/>
</dbReference>
<evidence type="ECO:0000256" key="7">
    <source>
        <dbReference type="ARBA" id="ARBA00023134"/>
    </source>
</evidence>
<dbReference type="InParanoid" id="D2VD73"/>
<dbReference type="OrthoDB" id="391988at2759"/>
<evidence type="ECO:0000256" key="5">
    <source>
        <dbReference type="ARBA" id="ARBA00022741"/>
    </source>
</evidence>
<organism evidence="13">
    <name type="scientific">Naegleria gruberi</name>
    <name type="common">Amoeba</name>
    <dbReference type="NCBI Taxonomy" id="5762"/>
    <lineage>
        <taxon>Eukaryota</taxon>
        <taxon>Discoba</taxon>
        <taxon>Heterolobosea</taxon>
        <taxon>Tetramitia</taxon>
        <taxon>Eutetramitia</taxon>
        <taxon>Vahlkampfiidae</taxon>
        <taxon>Naegleria</taxon>
    </lineage>
</organism>
<dbReference type="InterPro" id="IPR006073">
    <property type="entry name" value="GTP-bd"/>
</dbReference>
<dbReference type="PANTHER" id="PTHR11649">
    <property type="entry name" value="MSS1/TRME-RELATED GTP-BINDING PROTEIN"/>
    <property type="match status" value="1"/>
</dbReference>
<evidence type="ECO:0000256" key="8">
    <source>
        <dbReference type="ARBA" id="ARBA00023210"/>
    </source>
</evidence>
<accession>D2VD73</accession>
<dbReference type="Proteomes" id="UP000006671">
    <property type="component" value="Unassembled WGS sequence"/>
</dbReference>
<reference evidence="12 13" key="1">
    <citation type="journal article" date="2010" name="Cell">
        <title>The genome of Naegleria gruberi illuminates early eukaryotic versatility.</title>
        <authorList>
            <person name="Fritz-Laylin L.K."/>
            <person name="Prochnik S.E."/>
            <person name="Ginger M.L."/>
            <person name="Dacks J.B."/>
            <person name="Carpenter M.L."/>
            <person name="Field M.C."/>
            <person name="Kuo A."/>
            <person name="Paredez A."/>
            <person name="Chapman J."/>
            <person name="Pham J."/>
            <person name="Shu S."/>
            <person name="Neupane R."/>
            <person name="Cipriano M."/>
            <person name="Mancuso J."/>
            <person name="Tu H."/>
            <person name="Salamov A."/>
            <person name="Lindquist E."/>
            <person name="Shapiro H."/>
            <person name="Lucas S."/>
            <person name="Grigoriev I.V."/>
            <person name="Cande W.Z."/>
            <person name="Fulton C."/>
            <person name="Rokhsar D.S."/>
            <person name="Dawson S.C."/>
        </authorList>
    </citation>
    <scope>NUCLEOTIDE SEQUENCE [LARGE SCALE GENOMIC DNA]</scope>
    <source>
        <strain evidence="12 13">NEG-M</strain>
    </source>
</reference>
<keyword evidence="7" id="KW-0342">GTP-binding</keyword>
<dbReference type="Pfam" id="PF01926">
    <property type="entry name" value="MMR_HSR1"/>
    <property type="match status" value="1"/>
</dbReference>
<protein>
    <submittedName>
        <fullName evidence="12">Predicted protein</fullName>
    </submittedName>
</protein>
<evidence type="ECO:0000256" key="6">
    <source>
        <dbReference type="ARBA" id="ARBA00022842"/>
    </source>
</evidence>
<evidence type="ECO:0000256" key="10">
    <source>
        <dbReference type="SAM" id="MobiDB-lite"/>
    </source>
</evidence>
<dbReference type="eggNOG" id="KOG2486">
    <property type="taxonomic scope" value="Eukaryota"/>
</dbReference>
<dbReference type="InterPro" id="IPR027417">
    <property type="entry name" value="P-loop_NTPase"/>
</dbReference>